<dbReference type="EMBL" id="QGNW01000021">
    <property type="protein sequence ID" value="RVX14348.1"/>
    <property type="molecule type" value="Genomic_DNA"/>
</dbReference>
<feature type="compositionally biased region" description="Acidic residues" evidence="1">
    <location>
        <begin position="11"/>
        <end position="20"/>
    </location>
</feature>
<gene>
    <name evidence="3" type="ORF">CK203_017261</name>
</gene>
<feature type="region of interest" description="Disordered" evidence="1">
    <location>
        <begin position="1"/>
        <end position="20"/>
    </location>
</feature>
<reference evidence="3 4" key="1">
    <citation type="journal article" date="2018" name="PLoS Genet.">
        <title>Population sequencing reveals clonal diversity and ancestral inbreeding in the grapevine cultivar Chardonnay.</title>
        <authorList>
            <person name="Roach M.J."/>
            <person name="Johnson D.L."/>
            <person name="Bohlmann J."/>
            <person name="van Vuuren H.J."/>
            <person name="Jones S.J."/>
            <person name="Pretorius I.S."/>
            <person name="Schmidt S.A."/>
            <person name="Borneman A.R."/>
        </authorList>
    </citation>
    <scope>NUCLEOTIDE SEQUENCE [LARGE SCALE GENOMIC DNA]</scope>
    <source>
        <strain evidence="4">cv. Chardonnay</strain>
        <tissue evidence="3">Leaf</tissue>
    </source>
</reference>
<evidence type="ECO:0000259" key="2">
    <source>
        <dbReference type="Pfam" id="PF22936"/>
    </source>
</evidence>
<dbReference type="Pfam" id="PF22936">
    <property type="entry name" value="Pol_BBD"/>
    <property type="match status" value="1"/>
</dbReference>
<organism evidence="3 4">
    <name type="scientific">Vitis vinifera</name>
    <name type="common">Grape</name>
    <dbReference type="NCBI Taxonomy" id="29760"/>
    <lineage>
        <taxon>Eukaryota</taxon>
        <taxon>Viridiplantae</taxon>
        <taxon>Streptophyta</taxon>
        <taxon>Embryophyta</taxon>
        <taxon>Tracheophyta</taxon>
        <taxon>Spermatophyta</taxon>
        <taxon>Magnoliopsida</taxon>
        <taxon>eudicotyledons</taxon>
        <taxon>Gunneridae</taxon>
        <taxon>Pentapetalae</taxon>
        <taxon>rosids</taxon>
        <taxon>Vitales</taxon>
        <taxon>Vitaceae</taxon>
        <taxon>Viteae</taxon>
        <taxon>Vitis</taxon>
    </lineage>
</organism>
<sequence>MKKATMATWSESEESSEEENEKEVANMCFMAINDLDGSKKDKWFLDSGYSRHMTRDESKFAFLTKRNGGYVTFGDNSKRRIIGQGNIGNDTSSLIESVLLVDGLKYNLLSIIQLCDKGFKVIFEASHCIIKDIQNNKIIFMGHRCDNVCAINIFKI</sequence>
<name>A0A438JZJ5_VITVI</name>
<comment type="caution">
    <text evidence="3">The sequence shown here is derived from an EMBL/GenBank/DDBJ whole genome shotgun (WGS) entry which is preliminary data.</text>
</comment>
<dbReference type="AlphaFoldDB" id="A0A438JZJ5"/>
<feature type="domain" description="Retrovirus-related Pol polyprotein from transposon TNT 1-94-like beta-barrel" evidence="2">
    <location>
        <begin position="43"/>
        <end position="119"/>
    </location>
</feature>
<evidence type="ECO:0000313" key="3">
    <source>
        <dbReference type="EMBL" id="RVX14348.1"/>
    </source>
</evidence>
<dbReference type="Proteomes" id="UP000288805">
    <property type="component" value="Unassembled WGS sequence"/>
</dbReference>
<dbReference type="InterPro" id="IPR054722">
    <property type="entry name" value="PolX-like_BBD"/>
</dbReference>
<protein>
    <recommendedName>
        <fullName evidence="2">Retrovirus-related Pol polyprotein from transposon TNT 1-94-like beta-barrel domain-containing protein</fullName>
    </recommendedName>
</protein>
<proteinExistence type="predicted"/>
<evidence type="ECO:0000256" key="1">
    <source>
        <dbReference type="SAM" id="MobiDB-lite"/>
    </source>
</evidence>
<accession>A0A438JZJ5</accession>
<evidence type="ECO:0000313" key="4">
    <source>
        <dbReference type="Proteomes" id="UP000288805"/>
    </source>
</evidence>